<dbReference type="SUPFAM" id="SSF52540">
    <property type="entry name" value="P-loop containing nucleoside triphosphate hydrolases"/>
    <property type="match status" value="1"/>
</dbReference>
<keyword evidence="6 8" id="KW-1133">Transmembrane helix</keyword>
<dbReference type="Proteomes" id="UP001055712">
    <property type="component" value="Unassembled WGS sequence"/>
</dbReference>
<dbReference type="AlphaFoldDB" id="A0A9D4Z151"/>
<dbReference type="Pfam" id="PF01061">
    <property type="entry name" value="ABC2_membrane"/>
    <property type="match status" value="1"/>
</dbReference>
<feature type="transmembrane region" description="Helical" evidence="8">
    <location>
        <begin position="472"/>
        <end position="495"/>
    </location>
</feature>
<dbReference type="Pfam" id="PF19055">
    <property type="entry name" value="ABC2_membrane_7"/>
    <property type="match status" value="1"/>
</dbReference>
<keyword evidence="4" id="KW-0547">Nucleotide-binding</keyword>
<feature type="transmembrane region" description="Helical" evidence="8">
    <location>
        <begin position="581"/>
        <end position="601"/>
    </location>
</feature>
<feature type="transmembrane region" description="Helical" evidence="8">
    <location>
        <begin position="548"/>
        <end position="574"/>
    </location>
</feature>
<reference evidence="10" key="2">
    <citation type="submission" date="2020-11" db="EMBL/GenBank/DDBJ databases">
        <authorList>
            <person name="Cecchin M."/>
            <person name="Marcolungo L."/>
            <person name="Rossato M."/>
            <person name="Girolomoni L."/>
            <person name="Cosentino E."/>
            <person name="Cuine S."/>
            <person name="Li-Beisson Y."/>
            <person name="Delledonne M."/>
            <person name="Ballottari M."/>
        </authorList>
    </citation>
    <scope>NUCLEOTIDE SEQUENCE</scope>
    <source>
        <strain evidence="10">211/11P</strain>
        <tissue evidence="10">Whole cell</tissue>
    </source>
</reference>
<reference evidence="10" key="1">
    <citation type="journal article" date="2019" name="Plant J.">
        <title>Chlorella vulgaris genome assembly and annotation reveals the molecular basis for metabolic acclimation to high light conditions.</title>
        <authorList>
            <person name="Cecchin M."/>
            <person name="Marcolungo L."/>
            <person name="Rossato M."/>
            <person name="Girolomoni L."/>
            <person name="Cosentino E."/>
            <person name="Cuine S."/>
            <person name="Li-Beisson Y."/>
            <person name="Delledonne M."/>
            <person name="Ballottari M."/>
        </authorList>
    </citation>
    <scope>NUCLEOTIDE SEQUENCE</scope>
    <source>
        <strain evidence="10">211/11P</strain>
    </source>
</reference>
<dbReference type="GO" id="GO:0005524">
    <property type="term" value="F:ATP binding"/>
    <property type="evidence" value="ECO:0007669"/>
    <property type="project" value="UniProtKB-KW"/>
</dbReference>
<dbReference type="PROSITE" id="PS50893">
    <property type="entry name" value="ABC_TRANSPORTER_2"/>
    <property type="match status" value="1"/>
</dbReference>
<gene>
    <name evidence="10" type="ORF">D9Q98_000422</name>
</gene>
<dbReference type="CDD" id="cd03213">
    <property type="entry name" value="ABCG_EPDR"/>
    <property type="match status" value="1"/>
</dbReference>
<evidence type="ECO:0000256" key="2">
    <source>
        <dbReference type="ARBA" id="ARBA00022448"/>
    </source>
</evidence>
<feature type="transmembrane region" description="Helical" evidence="8">
    <location>
        <begin position="325"/>
        <end position="345"/>
    </location>
</feature>
<evidence type="ECO:0000259" key="9">
    <source>
        <dbReference type="PROSITE" id="PS50893"/>
    </source>
</evidence>
<comment type="caution">
    <text evidence="10">The sequence shown here is derived from an EMBL/GenBank/DDBJ whole genome shotgun (WGS) entry which is preliminary data.</text>
</comment>
<keyword evidence="5" id="KW-0067">ATP-binding</keyword>
<evidence type="ECO:0000313" key="11">
    <source>
        <dbReference type="Proteomes" id="UP001055712"/>
    </source>
</evidence>
<sequence length="714" mass="77286">MGPAGHGETNGAIAPSNAEDLETGAAAGNSAPASKEELLQELGVDAEVFQMSNAWRAGTEDAKSTRRANSMLDSVSKMAEMEGGASSVARLKRVIHVTLQWERLTYSVTVGRGKKRTVKTILDGISGHLEPGRLLAVMGPTGSGKTSLINALAGRLPRRAGRLLGDVLINGQPRSRGFRSITAYVLQDDVLYGTLTVRETFEFAAAIRLPAAVSKATRTQLVDDIISELALGKAADTFIGNAFMRGVSGGERKRTNIGVELLSNPSLLFLDEPTSGLDAFQAQNVMEALWTLSSNGRSVACTIHQPRSSIFRMFDQLMLLSEGRVMYFGAAAAAVAYFSQAGFVCPSMFNPGDFLIDVTSMDYRSPDSEALTRRRIQLLGDLYQRLGADTASEAVIGEESRRDIKLADKDMQFANNMLTEFSLLLGRAWRNSSRNRPLQVVTAGQTVIIGLLLAWLYSDMSPTTASGVQDEIGILFFVCIFSAMGAMFGALTTFASESGIIQRERASKSYHVLPYYLARFICDIPLRVGQGLLFGCILYWIVGLNPSAGAFFIFCALVLLLSLASQGLGVAISAATKNEKIAIALAPMVTVILILFGGFYVSVDSIPPVLRWIRYISHLYWGFMGFTINDFAGRTGWGVQGQISGDQVLDGLGFGSNHLWQSFLGLSLLIVGFNLLGYLLLRFTKPRYLPLANPPAKKPEKELLTQKSTAVATV</sequence>
<dbReference type="GO" id="GO:0140359">
    <property type="term" value="F:ABC-type transporter activity"/>
    <property type="evidence" value="ECO:0007669"/>
    <property type="project" value="InterPro"/>
</dbReference>
<dbReference type="InterPro" id="IPR027417">
    <property type="entry name" value="P-loop_NTPase"/>
</dbReference>
<keyword evidence="7 8" id="KW-0472">Membrane</keyword>
<dbReference type="PANTHER" id="PTHR48041:SF41">
    <property type="entry name" value="ABC TRANSPORTER G FAMILY"/>
    <property type="match status" value="1"/>
</dbReference>
<feature type="transmembrane region" description="Helical" evidence="8">
    <location>
        <begin position="516"/>
        <end position="542"/>
    </location>
</feature>
<feature type="transmembrane region" description="Helical" evidence="8">
    <location>
        <begin position="659"/>
        <end position="681"/>
    </location>
</feature>
<dbReference type="InterPro" id="IPR013525">
    <property type="entry name" value="ABC2_TM"/>
</dbReference>
<evidence type="ECO:0000256" key="4">
    <source>
        <dbReference type="ARBA" id="ARBA00022741"/>
    </source>
</evidence>
<keyword evidence="2" id="KW-0813">Transport</keyword>
<dbReference type="PANTHER" id="PTHR48041">
    <property type="entry name" value="ABC TRANSPORTER G FAMILY MEMBER 28"/>
    <property type="match status" value="1"/>
</dbReference>
<dbReference type="Pfam" id="PF00005">
    <property type="entry name" value="ABC_tran"/>
    <property type="match status" value="1"/>
</dbReference>
<evidence type="ECO:0000256" key="8">
    <source>
        <dbReference type="SAM" id="Phobius"/>
    </source>
</evidence>
<evidence type="ECO:0000256" key="1">
    <source>
        <dbReference type="ARBA" id="ARBA00004141"/>
    </source>
</evidence>
<dbReference type="OrthoDB" id="66620at2759"/>
<evidence type="ECO:0000256" key="6">
    <source>
        <dbReference type="ARBA" id="ARBA00022989"/>
    </source>
</evidence>
<dbReference type="SMART" id="SM00382">
    <property type="entry name" value="AAA"/>
    <property type="match status" value="1"/>
</dbReference>
<dbReference type="EMBL" id="SIDB01000001">
    <property type="protein sequence ID" value="KAI3437978.1"/>
    <property type="molecule type" value="Genomic_DNA"/>
</dbReference>
<dbReference type="GO" id="GO:0016020">
    <property type="term" value="C:membrane"/>
    <property type="evidence" value="ECO:0007669"/>
    <property type="project" value="UniProtKB-SubCell"/>
</dbReference>
<keyword evidence="11" id="KW-1185">Reference proteome</keyword>
<dbReference type="InterPro" id="IPR003439">
    <property type="entry name" value="ABC_transporter-like_ATP-bd"/>
</dbReference>
<proteinExistence type="predicted"/>
<dbReference type="InterPro" id="IPR043926">
    <property type="entry name" value="ABCG_dom"/>
</dbReference>
<evidence type="ECO:0000256" key="3">
    <source>
        <dbReference type="ARBA" id="ARBA00022692"/>
    </source>
</evidence>
<comment type="subcellular location">
    <subcellularLocation>
        <location evidence="1">Membrane</location>
        <topology evidence="1">Multi-pass membrane protein</topology>
    </subcellularLocation>
</comment>
<name>A0A9D4Z151_CHLVU</name>
<feature type="transmembrane region" description="Helical" evidence="8">
    <location>
        <begin position="437"/>
        <end position="457"/>
    </location>
</feature>
<dbReference type="Gene3D" id="3.40.50.300">
    <property type="entry name" value="P-loop containing nucleotide triphosphate hydrolases"/>
    <property type="match status" value="1"/>
</dbReference>
<feature type="domain" description="ABC transporter" evidence="9">
    <location>
        <begin position="99"/>
        <end position="347"/>
    </location>
</feature>
<dbReference type="InterPro" id="IPR050352">
    <property type="entry name" value="ABCG_transporters"/>
</dbReference>
<keyword evidence="3 8" id="KW-0812">Transmembrane</keyword>
<organism evidence="10 11">
    <name type="scientific">Chlorella vulgaris</name>
    <name type="common">Green alga</name>
    <dbReference type="NCBI Taxonomy" id="3077"/>
    <lineage>
        <taxon>Eukaryota</taxon>
        <taxon>Viridiplantae</taxon>
        <taxon>Chlorophyta</taxon>
        <taxon>core chlorophytes</taxon>
        <taxon>Trebouxiophyceae</taxon>
        <taxon>Chlorellales</taxon>
        <taxon>Chlorellaceae</taxon>
        <taxon>Chlorella clade</taxon>
        <taxon>Chlorella</taxon>
    </lineage>
</organism>
<accession>A0A9D4Z151</accession>
<protein>
    <recommendedName>
        <fullName evidence="9">ABC transporter domain-containing protein</fullName>
    </recommendedName>
</protein>
<evidence type="ECO:0000256" key="7">
    <source>
        <dbReference type="ARBA" id="ARBA00023136"/>
    </source>
</evidence>
<evidence type="ECO:0000313" key="10">
    <source>
        <dbReference type="EMBL" id="KAI3437978.1"/>
    </source>
</evidence>
<evidence type="ECO:0000256" key="5">
    <source>
        <dbReference type="ARBA" id="ARBA00022840"/>
    </source>
</evidence>
<dbReference type="InterPro" id="IPR003593">
    <property type="entry name" value="AAA+_ATPase"/>
</dbReference>
<dbReference type="GO" id="GO:0016887">
    <property type="term" value="F:ATP hydrolysis activity"/>
    <property type="evidence" value="ECO:0007669"/>
    <property type="project" value="InterPro"/>
</dbReference>